<keyword evidence="1" id="KW-0812">Transmembrane</keyword>
<protein>
    <submittedName>
        <fullName evidence="2">Uncharacterized protein</fullName>
    </submittedName>
</protein>
<reference evidence="2" key="1">
    <citation type="submission" date="2021-02" db="EMBL/GenBank/DDBJ databases">
        <authorList>
            <person name="Nowell W R."/>
        </authorList>
    </citation>
    <scope>NUCLEOTIDE SEQUENCE</scope>
</reference>
<evidence type="ECO:0000256" key="1">
    <source>
        <dbReference type="SAM" id="Phobius"/>
    </source>
</evidence>
<dbReference type="OrthoDB" id="10004998at2759"/>
<organism evidence="2 3">
    <name type="scientific">Adineta ricciae</name>
    <name type="common">Rotifer</name>
    <dbReference type="NCBI Taxonomy" id="249248"/>
    <lineage>
        <taxon>Eukaryota</taxon>
        <taxon>Metazoa</taxon>
        <taxon>Spiralia</taxon>
        <taxon>Gnathifera</taxon>
        <taxon>Rotifera</taxon>
        <taxon>Eurotatoria</taxon>
        <taxon>Bdelloidea</taxon>
        <taxon>Adinetida</taxon>
        <taxon>Adinetidae</taxon>
        <taxon>Adineta</taxon>
    </lineage>
</organism>
<feature type="transmembrane region" description="Helical" evidence="1">
    <location>
        <begin position="84"/>
        <end position="106"/>
    </location>
</feature>
<dbReference type="SUPFAM" id="SSF81321">
    <property type="entry name" value="Family A G protein-coupled receptor-like"/>
    <property type="match status" value="1"/>
</dbReference>
<feature type="transmembrane region" description="Helical" evidence="1">
    <location>
        <begin position="6"/>
        <end position="32"/>
    </location>
</feature>
<evidence type="ECO:0000313" key="3">
    <source>
        <dbReference type="Proteomes" id="UP000663852"/>
    </source>
</evidence>
<name>A0A815V6X7_ADIRI</name>
<gene>
    <name evidence="2" type="ORF">EDS130_LOCUS44081</name>
</gene>
<keyword evidence="1" id="KW-1133">Transmembrane helix</keyword>
<proteinExistence type="predicted"/>
<feature type="transmembrane region" description="Helical" evidence="1">
    <location>
        <begin position="39"/>
        <end position="64"/>
    </location>
</feature>
<dbReference type="Proteomes" id="UP000663852">
    <property type="component" value="Unassembled WGS sequence"/>
</dbReference>
<comment type="caution">
    <text evidence="2">The sequence shown here is derived from an EMBL/GenBank/DDBJ whole genome shotgun (WGS) entry which is preliminary data.</text>
</comment>
<dbReference type="EMBL" id="CAJNOJ010000800">
    <property type="protein sequence ID" value="CAF1524085.1"/>
    <property type="molecule type" value="Genomic_DNA"/>
</dbReference>
<dbReference type="AlphaFoldDB" id="A0A815V6X7"/>
<dbReference type="CDD" id="cd00637">
    <property type="entry name" value="7tm_classA_rhodopsin-like"/>
    <property type="match status" value="1"/>
</dbReference>
<feature type="transmembrane region" description="Helical" evidence="1">
    <location>
        <begin position="118"/>
        <end position="139"/>
    </location>
</feature>
<accession>A0A815V6X7</accession>
<sequence length="223" mass="25697">MDVLEVLSSLSMLLCSIFGVICALIFIVIVILHRRFWTMIILLAFNSAIAGLIINIVCANQAVYQLESDGNNRLCAFRGFLLHAASGLLYQTVCVQTIHRLFVVVFSTRRYLQSKQMMIFITISQWLISITFAIPALIFGRIVSQPGSRICQILSQNKNKPLFVVYKKHLIQQRNYQLKNNEFRAHAPTNVFTDTKNTELNTDDHHEIVHFYDTILKHLVRNW</sequence>
<keyword evidence="1" id="KW-0472">Membrane</keyword>
<evidence type="ECO:0000313" key="2">
    <source>
        <dbReference type="EMBL" id="CAF1524085.1"/>
    </source>
</evidence>
<dbReference type="Gene3D" id="1.20.1070.10">
    <property type="entry name" value="Rhodopsin 7-helix transmembrane proteins"/>
    <property type="match status" value="1"/>
</dbReference>